<dbReference type="InterPro" id="IPR036388">
    <property type="entry name" value="WH-like_DNA-bd_sf"/>
</dbReference>
<keyword evidence="2" id="KW-0255">Endonuclease</keyword>
<dbReference type="Gene3D" id="1.10.10.10">
    <property type="entry name" value="Winged helix-like DNA-binding domain superfamily/Winged helix DNA-binding domain"/>
    <property type="match status" value="1"/>
</dbReference>
<dbReference type="AlphaFoldDB" id="A0A1V2TDT1"/>
<proteinExistence type="predicted"/>
<dbReference type="STRING" id="1538463.B0T36_10665"/>
<dbReference type="EMBL" id="MUMY01000014">
    <property type="protein sequence ID" value="ONM47663.1"/>
    <property type="molecule type" value="Genomic_DNA"/>
</dbReference>
<dbReference type="Pfam" id="PF09126">
    <property type="entry name" value="NaeI"/>
    <property type="match status" value="1"/>
</dbReference>
<dbReference type="InterPro" id="IPR037057">
    <property type="entry name" value="DNA_rep_MutH/T2_RE_sf"/>
</dbReference>
<gene>
    <name evidence="5" type="ORF">B0T46_16640</name>
</gene>
<feature type="domain" description="Type II restriction enzyme NaeI" evidence="4">
    <location>
        <begin position="12"/>
        <end position="281"/>
    </location>
</feature>
<evidence type="ECO:0000256" key="2">
    <source>
        <dbReference type="ARBA" id="ARBA00022759"/>
    </source>
</evidence>
<keyword evidence="1" id="KW-0540">Nuclease</keyword>
<dbReference type="GO" id="GO:0003677">
    <property type="term" value="F:DNA binding"/>
    <property type="evidence" value="ECO:0007669"/>
    <property type="project" value="InterPro"/>
</dbReference>
<evidence type="ECO:0000256" key="3">
    <source>
        <dbReference type="ARBA" id="ARBA00022801"/>
    </source>
</evidence>
<evidence type="ECO:0000313" key="6">
    <source>
        <dbReference type="Proteomes" id="UP000188836"/>
    </source>
</evidence>
<protein>
    <recommendedName>
        <fullName evidence="4">Type II restriction enzyme NaeI domain-containing protein</fullName>
    </recommendedName>
</protein>
<accession>A0A1V2TDT1</accession>
<dbReference type="InterPro" id="IPR015210">
    <property type="entry name" value="NaeI"/>
</dbReference>
<dbReference type="InterPro" id="IPR011335">
    <property type="entry name" value="Restrct_endonuc-II-like"/>
</dbReference>
<sequence length="287" mass="32253">MVEWFRGQENLERRFADVFRQSLDEVLDGQRTGRFDIEELSKTEKTYLGTKVEIVVRAAFELPPGDRMDYKVQGHDVDAKFSLRGDWAIPREALNHICLLLHANDRKRIFDVGLIRIRPELLNKGSNQDGKKTLTKSAKTSITWLFRDAALPPNLLLSLPIATRETIFGAGSGQKRINELLRHVRGVLIDRNTAVTVAMQQDGMKRCRDARKVLSREGIAVLGHQNDSPKIAQALELPVPPKGNFIAVRLVRVPDGTNDRPTALIAGDRYAVTESDEPTAPLPSIRY</sequence>
<dbReference type="GO" id="GO:0009036">
    <property type="term" value="F:type II site-specific deoxyribonuclease activity"/>
    <property type="evidence" value="ECO:0007669"/>
    <property type="project" value="InterPro"/>
</dbReference>
<evidence type="ECO:0000259" key="4">
    <source>
        <dbReference type="Pfam" id="PF09126"/>
    </source>
</evidence>
<evidence type="ECO:0000313" key="5">
    <source>
        <dbReference type="EMBL" id="ONM47663.1"/>
    </source>
</evidence>
<keyword evidence="6" id="KW-1185">Reference proteome</keyword>
<evidence type="ECO:0000256" key="1">
    <source>
        <dbReference type="ARBA" id="ARBA00022722"/>
    </source>
</evidence>
<reference evidence="5 6" key="1">
    <citation type="journal article" date="2016" name="Antonie Van Leeuwenhoek">
        <title>Nocardia donostiensis sp. nov., isolated from human respiratory specimens.</title>
        <authorList>
            <person name="Ercibengoa M."/>
            <person name="Bell M."/>
            <person name="Marimon J.M."/>
            <person name="Humrighouse B."/>
            <person name="Klenk H.P."/>
            <person name="Potter G."/>
            <person name="Perez-Trallero E."/>
        </authorList>
    </citation>
    <scope>NUCLEOTIDE SEQUENCE [LARGE SCALE GENOMIC DNA]</scope>
    <source>
        <strain evidence="5 6">X1655</strain>
    </source>
</reference>
<dbReference type="SUPFAM" id="SSF52980">
    <property type="entry name" value="Restriction endonuclease-like"/>
    <property type="match status" value="1"/>
</dbReference>
<dbReference type="GO" id="GO:0009307">
    <property type="term" value="P:DNA restriction-modification system"/>
    <property type="evidence" value="ECO:0007669"/>
    <property type="project" value="InterPro"/>
</dbReference>
<keyword evidence="3" id="KW-0378">Hydrolase</keyword>
<dbReference type="CDD" id="cd22338">
    <property type="entry name" value="NaeI-like"/>
    <property type="match status" value="1"/>
</dbReference>
<organism evidence="5 6">
    <name type="scientific">Nocardia donostiensis</name>
    <dbReference type="NCBI Taxonomy" id="1538463"/>
    <lineage>
        <taxon>Bacteria</taxon>
        <taxon>Bacillati</taxon>
        <taxon>Actinomycetota</taxon>
        <taxon>Actinomycetes</taxon>
        <taxon>Mycobacteriales</taxon>
        <taxon>Nocardiaceae</taxon>
        <taxon>Nocardia</taxon>
    </lineage>
</organism>
<name>A0A1V2TDT1_9NOCA</name>
<comment type="caution">
    <text evidence="5">The sequence shown here is derived from an EMBL/GenBank/DDBJ whole genome shotgun (WGS) entry which is preliminary data.</text>
</comment>
<dbReference type="Gene3D" id="3.40.600.10">
    <property type="entry name" value="DNA mismatch repair MutH/Restriction endonuclease, type II"/>
    <property type="match status" value="1"/>
</dbReference>
<dbReference type="Proteomes" id="UP000188836">
    <property type="component" value="Unassembled WGS sequence"/>
</dbReference>